<dbReference type="AlphaFoldDB" id="A0A072VMU9"/>
<proteinExistence type="predicted"/>
<evidence type="ECO:0000313" key="3">
    <source>
        <dbReference type="EnsemblPlants" id="KEH43167"/>
    </source>
</evidence>
<dbReference type="EnsemblPlants" id="KEH43167">
    <property type="protein sequence ID" value="KEH43167"/>
    <property type="gene ID" value="MTR_1g085600"/>
</dbReference>
<organism evidence="2 4">
    <name type="scientific">Medicago truncatula</name>
    <name type="common">Barrel medic</name>
    <name type="synonym">Medicago tribuloides</name>
    <dbReference type="NCBI Taxonomy" id="3880"/>
    <lineage>
        <taxon>Eukaryota</taxon>
        <taxon>Viridiplantae</taxon>
        <taxon>Streptophyta</taxon>
        <taxon>Embryophyta</taxon>
        <taxon>Tracheophyta</taxon>
        <taxon>Spermatophyta</taxon>
        <taxon>Magnoliopsida</taxon>
        <taxon>eudicotyledons</taxon>
        <taxon>Gunneridae</taxon>
        <taxon>Pentapetalae</taxon>
        <taxon>rosids</taxon>
        <taxon>fabids</taxon>
        <taxon>Fabales</taxon>
        <taxon>Fabaceae</taxon>
        <taxon>Papilionoideae</taxon>
        <taxon>50 kb inversion clade</taxon>
        <taxon>NPAAA clade</taxon>
        <taxon>Hologalegina</taxon>
        <taxon>IRL clade</taxon>
        <taxon>Trifolieae</taxon>
        <taxon>Medicago</taxon>
    </lineage>
</organism>
<name>A0A072VMU9_MEDTR</name>
<accession>A0A072VMU9</accession>
<reference evidence="2 4" key="2">
    <citation type="journal article" date="2014" name="BMC Genomics">
        <title>An improved genome release (version Mt4.0) for the model legume Medicago truncatula.</title>
        <authorList>
            <person name="Tang H."/>
            <person name="Krishnakumar V."/>
            <person name="Bidwell S."/>
            <person name="Rosen B."/>
            <person name="Chan A."/>
            <person name="Zhou S."/>
            <person name="Gentzbittel L."/>
            <person name="Childs K.L."/>
            <person name="Yandell M."/>
            <person name="Gundlach H."/>
            <person name="Mayer K.F."/>
            <person name="Schwartz D.C."/>
            <person name="Town C.D."/>
        </authorList>
    </citation>
    <scope>GENOME REANNOTATION</scope>
    <source>
        <strain evidence="2">A17</strain>
        <strain evidence="3 4">cv. Jemalong A17</strain>
    </source>
</reference>
<reference evidence="2 4" key="1">
    <citation type="journal article" date="2011" name="Nature">
        <title>The Medicago genome provides insight into the evolution of rhizobial symbioses.</title>
        <authorList>
            <person name="Young N.D."/>
            <person name="Debelle F."/>
            <person name="Oldroyd G.E."/>
            <person name="Geurts R."/>
            <person name="Cannon S.B."/>
            <person name="Udvardi M.K."/>
            <person name="Benedito V.A."/>
            <person name="Mayer K.F."/>
            <person name="Gouzy J."/>
            <person name="Schoof H."/>
            <person name="Van de Peer Y."/>
            <person name="Proost S."/>
            <person name="Cook D.R."/>
            <person name="Meyers B.C."/>
            <person name="Spannagl M."/>
            <person name="Cheung F."/>
            <person name="De Mita S."/>
            <person name="Krishnakumar V."/>
            <person name="Gundlach H."/>
            <person name="Zhou S."/>
            <person name="Mudge J."/>
            <person name="Bharti A.K."/>
            <person name="Murray J.D."/>
            <person name="Naoumkina M.A."/>
            <person name="Rosen B."/>
            <person name="Silverstein K.A."/>
            <person name="Tang H."/>
            <person name="Rombauts S."/>
            <person name="Zhao P.X."/>
            <person name="Zhou P."/>
            <person name="Barbe V."/>
            <person name="Bardou P."/>
            <person name="Bechner M."/>
            <person name="Bellec A."/>
            <person name="Berger A."/>
            <person name="Berges H."/>
            <person name="Bidwell S."/>
            <person name="Bisseling T."/>
            <person name="Choisne N."/>
            <person name="Couloux A."/>
            <person name="Denny R."/>
            <person name="Deshpande S."/>
            <person name="Dai X."/>
            <person name="Doyle J.J."/>
            <person name="Dudez A.M."/>
            <person name="Farmer A.D."/>
            <person name="Fouteau S."/>
            <person name="Franken C."/>
            <person name="Gibelin C."/>
            <person name="Gish J."/>
            <person name="Goldstein S."/>
            <person name="Gonzalez A.J."/>
            <person name="Green P.J."/>
            <person name="Hallab A."/>
            <person name="Hartog M."/>
            <person name="Hua A."/>
            <person name="Humphray S.J."/>
            <person name="Jeong D.H."/>
            <person name="Jing Y."/>
            <person name="Jocker A."/>
            <person name="Kenton S.M."/>
            <person name="Kim D.J."/>
            <person name="Klee K."/>
            <person name="Lai H."/>
            <person name="Lang C."/>
            <person name="Lin S."/>
            <person name="Macmil S.L."/>
            <person name="Magdelenat G."/>
            <person name="Matthews L."/>
            <person name="McCorrison J."/>
            <person name="Monaghan E.L."/>
            <person name="Mun J.H."/>
            <person name="Najar F.Z."/>
            <person name="Nicholson C."/>
            <person name="Noirot C."/>
            <person name="O'Bleness M."/>
            <person name="Paule C.R."/>
            <person name="Poulain J."/>
            <person name="Prion F."/>
            <person name="Qin B."/>
            <person name="Qu C."/>
            <person name="Retzel E.F."/>
            <person name="Riddle C."/>
            <person name="Sallet E."/>
            <person name="Samain S."/>
            <person name="Samson N."/>
            <person name="Sanders I."/>
            <person name="Saurat O."/>
            <person name="Scarpelli C."/>
            <person name="Schiex T."/>
            <person name="Segurens B."/>
            <person name="Severin A.J."/>
            <person name="Sherrier D.J."/>
            <person name="Shi R."/>
            <person name="Sims S."/>
            <person name="Singer S.R."/>
            <person name="Sinharoy S."/>
            <person name="Sterck L."/>
            <person name="Viollet A."/>
            <person name="Wang B.B."/>
            <person name="Wang K."/>
            <person name="Wang M."/>
            <person name="Wang X."/>
            <person name="Warfsmann J."/>
            <person name="Weissenbach J."/>
            <person name="White D.D."/>
            <person name="White J.D."/>
            <person name="Wiley G.B."/>
            <person name="Wincker P."/>
            <person name="Xing Y."/>
            <person name="Yang L."/>
            <person name="Yao Z."/>
            <person name="Ying F."/>
            <person name="Zhai J."/>
            <person name="Zhou L."/>
            <person name="Zuber A."/>
            <person name="Denarie J."/>
            <person name="Dixon R.A."/>
            <person name="May G.D."/>
            <person name="Schwartz D.C."/>
            <person name="Rogers J."/>
            <person name="Quetier F."/>
            <person name="Town C.D."/>
            <person name="Roe B.A."/>
        </authorList>
    </citation>
    <scope>NUCLEOTIDE SEQUENCE [LARGE SCALE GENOMIC DNA]</scope>
    <source>
        <strain evidence="2">A17</strain>
        <strain evidence="3 4">cv. Jemalong A17</strain>
    </source>
</reference>
<protein>
    <submittedName>
        <fullName evidence="2 3">Uncharacterized protein</fullName>
    </submittedName>
</protein>
<dbReference type="HOGENOM" id="CLU_1680536_0_0_1"/>
<dbReference type="Proteomes" id="UP000002051">
    <property type="component" value="Unassembled WGS sequence"/>
</dbReference>
<reference evidence="3" key="3">
    <citation type="submission" date="2015-04" db="UniProtKB">
        <authorList>
            <consortium name="EnsemblPlants"/>
        </authorList>
    </citation>
    <scope>IDENTIFICATION</scope>
    <source>
        <strain evidence="3">cv. Jemalong A17</strain>
    </source>
</reference>
<keyword evidence="4" id="KW-1185">Reference proteome</keyword>
<evidence type="ECO:0000256" key="1">
    <source>
        <dbReference type="SAM" id="MobiDB-lite"/>
    </source>
</evidence>
<feature type="region of interest" description="Disordered" evidence="1">
    <location>
        <begin position="1"/>
        <end position="26"/>
    </location>
</feature>
<gene>
    <name evidence="2" type="ordered locus">MTR_1g085600</name>
</gene>
<sequence length="157" mass="18872">MESNSNPIGYSRDGFPPGRKRRRRRRVEGEIEIRRRRMGRERQITLRHRRRDGAVVENGRRESEMQSMRFQSWPNSCFDNIKGYHVAVQSVDALISTTDVELLKRAWRNEKAAPLRFFVEDHFNKFGMDICRDLEGEDEIRIFRHWQDHCRCLPKVQ</sequence>
<evidence type="ECO:0000313" key="4">
    <source>
        <dbReference type="Proteomes" id="UP000002051"/>
    </source>
</evidence>
<dbReference type="EMBL" id="CM001217">
    <property type="protein sequence ID" value="KEH43167.1"/>
    <property type="molecule type" value="Genomic_DNA"/>
</dbReference>
<evidence type="ECO:0000313" key="2">
    <source>
        <dbReference type="EMBL" id="KEH43167.1"/>
    </source>
</evidence>